<proteinExistence type="predicted"/>
<protein>
    <submittedName>
        <fullName evidence="2">Uncharacterized protein</fullName>
    </submittedName>
</protein>
<dbReference type="AlphaFoldDB" id="A0A3S0NEI6"/>
<dbReference type="EMBL" id="RXHI01000023">
    <property type="protein sequence ID" value="RUA22151.1"/>
    <property type="molecule type" value="Genomic_DNA"/>
</dbReference>
<feature type="region of interest" description="Disordered" evidence="1">
    <location>
        <begin position="144"/>
        <end position="170"/>
    </location>
</feature>
<evidence type="ECO:0000313" key="2">
    <source>
        <dbReference type="EMBL" id="RUA22151.1"/>
    </source>
</evidence>
<accession>A0A3S0NEI6</accession>
<sequence>MAGTAGAAGDLLEQLGTVLQGTKVAGVETGVGVDHDHQRHMGQMVALWRYLGARETGFATPHLGEHPFQGIATRVLSRSMRCTGTCGNCAVASPRCVRCHCPVNKISAAAGRARRSGGARRLSQWWQASRGGWRCSVSRASQWSHSASQPQALASQRQAEKPRRLMNTST</sequence>
<reference evidence="2" key="1">
    <citation type="submission" date="2018-12" db="EMBL/GenBank/DDBJ databases">
        <authorList>
            <person name="Jadhav K."/>
            <person name="Kushwaha B."/>
            <person name="Jadhav I."/>
        </authorList>
    </citation>
    <scope>NUCLEOTIDE SEQUENCE [LARGE SCALE GENOMIC DNA]</scope>
    <source>
        <strain evidence="2">SBS 10</strain>
    </source>
</reference>
<gene>
    <name evidence="2" type="ORF">DSL92_07455</name>
</gene>
<feature type="compositionally biased region" description="Polar residues" evidence="1">
    <location>
        <begin position="144"/>
        <end position="157"/>
    </location>
</feature>
<organism evidence="2">
    <name type="scientific">Billgrantia gudaonensis</name>
    <dbReference type="NCBI Taxonomy" id="376427"/>
    <lineage>
        <taxon>Bacteria</taxon>
        <taxon>Pseudomonadati</taxon>
        <taxon>Pseudomonadota</taxon>
        <taxon>Gammaproteobacteria</taxon>
        <taxon>Oceanospirillales</taxon>
        <taxon>Halomonadaceae</taxon>
        <taxon>Billgrantia</taxon>
    </lineage>
</organism>
<name>A0A3S0NEI6_9GAMM</name>
<evidence type="ECO:0000256" key="1">
    <source>
        <dbReference type="SAM" id="MobiDB-lite"/>
    </source>
</evidence>
<comment type="caution">
    <text evidence="2">The sequence shown here is derived from an EMBL/GenBank/DDBJ whole genome shotgun (WGS) entry which is preliminary data.</text>
</comment>